<dbReference type="Pfam" id="PF00196">
    <property type="entry name" value="GerE"/>
    <property type="match status" value="1"/>
</dbReference>
<sequence>MRVGIPRLQPWGGSQPSALLDALVGLFEVLWQSAVPLHVTATPAGETLEPERRFQPADIEVLALLAAGLKDDAVARQLGISPRTVQRRVQVLCERLGARSRFHAGLLASEQNLLGR</sequence>
<evidence type="ECO:0000313" key="6">
    <source>
        <dbReference type="Proteomes" id="UP000534286"/>
    </source>
</evidence>
<dbReference type="CDD" id="cd06170">
    <property type="entry name" value="LuxR_C_like"/>
    <property type="match status" value="1"/>
</dbReference>
<evidence type="ECO:0000256" key="2">
    <source>
        <dbReference type="ARBA" id="ARBA00023125"/>
    </source>
</evidence>
<dbReference type="EMBL" id="JACHJU010000009">
    <property type="protein sequence ID" value="MBB4944385.1"/>
    <property type="molecule type" value="Genomic_DNA"/>
</dbReference>
<keyword evidence="3" id="KW-0804">Transcription</keyword>
<evidence type="ECO:0000313" key="5">
    <source>
        <dbReference type="EMBL" id="MBB4944385.1"/>
    </source>
</evidence>
<dbReference type="InterPro" id="IPR039420">
    <property type="entry name" value="WalR-like"/>
</dbReference>
<organism evidence="5 6">
    <name type="scientific">Streptosporangium album</name>
    <dbReference type="NCBI Taxonomy" id="47479"/>
    <lineage>
        <taxon>Bacteria</taxon>
        <taxon>Bacillati</taxon>
        <taxon>Actinomycetota</taxon>
        <taxon>Actinomycetes</taxon>
        <taxon>Streptosporangiales</taxon>
        <taxon>Streptosporangiaceae</taxon>
        <taxon>Streptosporangium</taxon>
    </lineage>
</organism>
<proteinExistence type="predicted"/>
<feature type="domain" description="HTH luxR-type" evidence="4">
    <location>
        <begin position="47"/>
        <end position="112"/>
    </location>
</feature>
<reference evidence="5 6" key="1">
    <citation type="submission" date="2020-08" db="EMBL/GenBank/DDBJ databases">
        <title>Sequencing the genomes of 1000 actinobacteria strains.</title>
        <authorList>
            <person name="Klenk H.-P."/>
        </authorList>
    </citation>
    <scope>NUCLEOTIDE SEQUENCE [LARGE SCALE GENOMIC DNA]</scope>
    <source>
        <strain evidence="5 6">DSM 43023</strain>
    </source>
</reference>
<evidence type="ECO:0000256" key="1">
    <source>
        <dbReference type="ARBA" id="ARBA00023015"/>
    </source>
</evidence>
<dbReference type="Gene3D" id="1.10.10.10">
    <property type="entry name" value="Winged helix-like DNA-binding domain superfamily/Winged helix DNA-binding domain"/>
    <property type="match status" value="1"/>
</dbReference>
<dbReference type="InterPro" id="IPR016032">
    <property type="entry name" value="Sig_transdc_resp-reg_C-effctor"/>
</dbReference>
<dbReference type="SMART" id="SM00421">
    <property type="entry name" value="HTH_LUXR"/>
    <property type="match status" value="1"/>
</dbReference>
<comment type="caution">
    <text evidence="5">The sequence shown here is derived from an EMBL/GenBank/DDBJ whole genome shotgun (WGS) entry which is preliminary data.</text>
</comment>
<keyword evidence="1" id="KW-0805">Transcription regulation</keyword>
<gene>
    <name evidence="5" type="ORF">FHR32_008791</name>
</gene>
<dbReference type="PANTHER" id="PTHR43214:SF24">
    <property type="entry name" value="TRANSCRIPTIONAL REGULATORY PROTEIN NARL-RELATED"/>
    <property type="match status" value="1"/>
</dbReference>
<dbReference type="PROSITE" id="PS50043">
    <property type="entry name" value="HTH_LUXR_2"/>
    <property type="match status" value="1"/>
</dbReference>
<dbReference type="GO" id="GO:0006355">
    <property type="term" value="P:regulation of DNA-templated transcription"/>
    <property type="evidence" value="ECO:0007669"/>
    <property type="project" value="InterPro"/>
</dbReference>
<keyword evidence="6" id="KW-1185">Reference proteome</keyword>
<protein>
    <submittedName>
        <fullName evidence="5">DNA-binding NarL/FixJ family response regulator</fullName>
    </submittedName>
</protein>
<accession>A0A7W7WFD8</accession>
<evidence type="ECO:0000256" key="3">
    <source>
        <dbReference type="ARBA" id="ARBA00023163"/>
    </source>
</evidence>
<dbReference type="SUPFAM" id="SSF46894">
    <property type="entry name" value="C-terminal effector domain of the bipartite response regulators"/>
    <property type="match status" value="1"/>
</dbReference>
<dbReference type="InterPro" id="IPR000792">
    <property type="entry name" value="Tscrpt_reg_LuxR_C"/>
</dbReference>
<dbReference type="GO" id="GO:0003677">
    <property type="term" value="F:DNA binding"/>
    <property type="evidence" value="ECO:0007669"/>
    <property type="project" value="UniProtKB-KW"/>
</dbReference>
<keyword evidence="2 5" id="KW-0238">DNA-binding</keyword>
<evidence type="ECO:0000259" key="4">
    <source>
        <dbReference type="PROSITE" id="PS50043"/>
    </source>
</evidence>
<dbReference type="AlphaFoldDB" id="A0A7W7WFD8"/>
<name>A0A7W7WFD8_9ACTN</name>
<dbReference type="RefSeq" id="WP_312882957.1">
    <property type="nucleotide sequence ID" value="NZ_BAABEK010000015.1"/>
</dbReference>
<dbReference type="Proteomes" id="UP000534286">
    <property type="component" value="Unassembled WGS sequence"/>
</dbReference>
<dbReference type="PRINTS" id="PR00038">
    <property type="entry name" value="HTHLUXR"/>
</dbReference>
<dbReference type="InterPro" id="IPR036388">
    <property type="entry name" value="WH-like_DNA-bd_sf"/>
</dbReference>
<dbReference type="PANTHER" id="PTHR43214">
    <property type="entry name" value="TWO-COMPONENT RESPONSE REGULATOR"/>
    <property type="match status" value="1"/>
</dbReference>